<feature type="coiled-coil region" evidence="4">
    <location>
        <begin position="803"/>
        <end position="830"/>
    </location>
</feature>
<dbReference type="Pfam" id="PF13476">
    <property type="entry name" value="AAA_23"/>
    <property type="match status" value="1"/>
</dbReference>
<dbReference type="InterPro" id="IPR027417">
    <property type="entry name" value="P-loop_NTPase"/>
</dbReference>
<evidence type="ECO:0000313" key="7">
    <source>
        <dbReference type="EMBL" id="GLJ62693.1"/>
    </source>
</evidence>
<feature type="compositionally biased region" description="Basic and acidic residues" evidence="5">
    <location>
        <begin position="579"/>
        <end position="595"/>
    </location>
</feature>
<dbReference type="Proteomes" id="UP001142462">
    <property type="component" value="Unassembled WGS sequence"/>
</dbReference>
<protein>
    <recommendedName>
        <fullName evidence="3">Nuclease SbcCD subunit C</fullName>
    </recommendedName>
</protein>
<dbReference type="AlphaFoldDB" id="A0A9W6H5Y8"/>
<evidence type="ECO:0000256" key="1">
    <source>
        <dbReference type="ARBA" id="ARBA00006930"/>
    </source>
</evidence>
<reference evidence="7" key="1">
    <citation type="journal article" date="2014" name="Int. J. Syst. Evol. Microbiol.">
        <title>Complete genome sequence of Corynebacterium casei LMG S-19264T (=DSM 44701T), isolated from a smear-ripened cheese.</title>
        <authorList>
            <consortium name="US DOE Joint Genome Institute (JGI-PGF)"/>
            <person name="Walter F."/>
            <person name="Albersmeier A."/>
            <person name="Kalinowski J."/>
            <person name="Ruckert C."/>
        </authorList>
    </citation>
    <scope>NUCLEOTIDE SEQUENCE</scope>
    <source>
        <strain evidence="7">VKM Ac-1020</strain>
    </source>
</reference>
<dbReference type="Pfam" id="PF13558">
    <property type="entry name" value="SbcC_Walker_B"/>
    <property type="match status" value="1"/>
</dbReference>
<feature type="coiled-coil region" evidence="4">
    <location>
        <begin position="411"/>
        <end position="438"/>
    </location>
</feature>
<evidence type="ECO:0000259" key="6">
    <source>
        <dbReference type="Pfam" id="PF13476"/>
    </source>
</evidence>
<comment type="subunit">
    <text evidence="2">Heterodimer of SbcC and SbcD.</text>
</comment>
<feature type="compositionally biased region" description="Basic and acidic residues" evidence="5">
    <location>
        <begin position="286"/>
        <end position="314"/>
    </location>
</feature>
<dbReference type="PANTHER" id="PTHR32114">
    <property type="entry name" value="ABC TRANSPORTER ABCH.3"/>
    <property type="match status" value="1"/>
</dbReference>
<organism evidence="7 8">
    <name type="scientific">Microbacterium barkeri</name>
    <dbReference type="NCBI Taxonomy" id="33917"/>
    <lineage>
        <taxon>Bacteria</taxon>
        <taxon>Bacillati</taxon>
        <taxon>Actinomycetota</taxon>
        <taxon>Actinomycetes</taxon>
        <taxon>Micrococcales</taxon>
        <taxon>Microbacteriaceae</taxon>
        <taxon>Microbacterium</taxon>
    </lineage>
</organism>
<feature type="coiled-coil region" evidence="4">
    <location>
        <begin position="686"/>
        <end position="720"/>
    </location>
</feature>
<dbReference type="RefSeq" id="WP_271174382.1">
    <property type="nucleotide sequence ID" value="NZ_BSEJ01000016.1"/>
</dbReference>
<evidence type="ECO:0000313" key="8">
    <source>
        <dbReference type="Proteomes" id="UP001142462"/>
    </source>
</evidence>
<evidence type="ECO:0000256" key="2">
    <source>
        <dbReference type="ARBA" id="ARBA00011322"/>
    </source>
</evidence>
<sequence length="1019" mass="110007">MRIHRVEIEGFGPFRARQVVDLDAYAADGLFLIGGRTGAGKSSILDAITFAIFGSVPRYEGGEKRLRSDHCEPDDPTSVAVEFTTGGTRWRIERSPEYERPKKRGDGMTTAPARAQMGEVVGDSVDWRATKDRDVANLVAEVVGLNQQQFLQVILLAQGRFARFLLADNNDRQKLLRTLFGSRRFEDYERELDQRRASAEATVAEGRQLLSVVLDQADGIAARLPSSSEAQADGEGGAGAATADGPGREATEAAAGRASEDMRIAELERAEQRSRHEVEIAEAAEAEARRRRETAAETFDRLRGERERQEQRDGLRRRLDELEARIDDIERARAELTAARRAESVRGALDGAGRALAAVATAVSAVEGAAERWSEFASGEVLEPADLERIATGAQQRIGEWRPVLAVEQSLVADEEALAALRDEAARAQERADEVAARLAEIPRRRGELDAAAKSATETAGQRRHAEDRLTSATAQLEAAREVARLASEYERAAAAAEEALRARDAADRELAELHRRRLSGYAAELAAELSDGVACAVCGSTAHPAPAERDDDHVSAEEIDAAEERKAHASRTELAASETRREAQRALAEAEAKSGGRSVEQLESERDAAAEELRAATAAAEELKAIESAQRELAEEEQRLGAERTAVETEKTELASRIRSAEDGLEKNRATVTAARGDAESVADRIEAETRRAAAAEAYAEAQNDALRAERAATEAAEALDRAVRDAGFADVESARTAIRDVAAQEQLEQRISTHDGDLRSTKAALMELEFLVLPEEPIDIDGAHAALAAADDARDAAVAHLSSMRQLAAALQDALRRAQEAHESIAAAVRAATIIRDLADAVAGRNMKKMDLETFVLAAELEGIVEAANRRLDEMSDGRYALQHTDALAYRNAASGLGLEVLDRFTGQPRSPRSLSGGETFLASLALALGLAEVVTNRAGGITLDTLFIDEGFGSLDSETLEVAMRTLDGLREGGRTVGVISHVEAMKEQIPAQLRVDRTPQGWSTVTQETVSPLGQ</sequence>
<keyword evidence="8" id="KW-1185">Reference proteome</keyword>
<feature type="region of interest" description="Disordered" evidence="5">
    <location>
        <begin position="285"/>
        <end position="314"/>
    </location>
</feature>
<feature type="region of interest" description="Disordered" evidence="5">
    <location>
        <begin position="448"/>
        <end position="467"/>
    </location>
</feature>
<dbReference type="Gene3D" id="3.40.50.300">
    <property type="entry name" value="P-loop containing nucleotide triphosphate hydrolases"/>
    <property type="match status" value="2"/>
</dbReference>
<keyword evidence="4" id="KW-0175">Coiled coil</keyword>
<feature type="compositionally biased region" description="Basic and acidic residues" evidence="5">
    <location>
        <begin position="563"/>
        <end position="572"/>
    </location>
</feature>
<gene>
    <name evidence="7" type="primary">sbcC</name>
    <name evidence="7" type="ORF">GCM10017576_28240</name>
</gene>
<accession>A0A9W6H5Y8</accession>
<feature type="region of interest" description="Disordered" evidence="5">
    <location>
        <begin position="225"/>
        <end position="262"/>
    </location>
</feature>
<comment type="similarity">
    <text evidence="1">Belongs to the SMC family. SbcC subfamily.</text>
</comment>
<dbReference type="PANTHER" id="PTHR32114:SF2">
    <property type="entry name" value="ABC TRANSPORTER ABCH.3"/>
    <property type="match status" value="1"/>
</dbReference>
<comment type="caution">
    <text evidence="7">The sequence shown here is derived from an EMBL/GenBank/DDBJ whole genome shotgun (WGS) entry which is preliminary data.</text>
</comment>
<evidence type="ECO:0000256" key="3">
    <source>
        <dbReference type="ARBA" id="ARBA00013368"/>
    </source>
</evidence>
<reference evidence="7" key="2">
    <citation type="submission" date="2023-01" db="EMBL/GenBank/DDBJ databases">
        <authorList>
            <person name="Sun Q."/>
            <person name="Evtushenko L."/>
        </authorList>
    </citation>
    <scope>NUCLEOTIDE SEQUENCE</scope>
    <source>
        <strain evidence="7">VKM Ac-1020</strain>
    </source>
</reference>
<dbReference type="SUPFAM" id="SSF52540">
    <property type="entry name" value="P-loop containing nucleoside triphosphate hydrolases"/>
    <property type="match status" value="1"/>
</dbReference>
<dbReference type="GO" id="GO:0016887">
    <property type="term" value="F:ATP hydrolysis activity"/>
    <property type="evidence" value="ECO:0007669"/>
    <property type="project" value="InterPro"/>
</dbReference>
<feature type="domain" description="Rad50/SbcC-type AAA" evidence="6">
    <location>
        <begin position="5"/>
        <end position="200"/>
    </location>
</feature>
<proteinExistence type="inferred from homology"/>
<dbReference type="InterPro" id="IPR038729">
    <property type="entry name" value="Rad50/SbcC_AAA"/>
</dbReference>
<feature type="region of interest" description="Disordered" evidence="5">
    <location>
        <begin position="563"/>
        <end position="612"/>
    </location>
</feature>
<evidence type="ECO:0000256" key="4">
    <source>
        <dbReference type="SAM" id="Coils"/>
    </source>
</evidence>
<name>A0A9W6H5Y8_9MICO</name>
<feature type="region of interest" description="Disordered" evidence="5">
    <location>
        <begin position="635"/>
        <end position="656"/>
    </location>
</feature>
<dbReference type="GO" id="GO:0006302">
    <property type="term" value="P:double-strand break repair"/>
    <property type="evidence" value="ECO:0007669"/>
    <property type="project" value="InterPro"/>
</dbReference>
<evidence type="ECO:0000256" key="5">
    <source>
        <dbReference type="SAM" id="MobiDB-lite"/>
    </source>
</evidence>
<dbReference type="EMBL" id="BSEJ01000016">
    <property type="protein sequence ID" value="GLJ62693.1"/>
    <property type="molecule type" value="Genomic_DNA"/>
</dbReference>